<dbReference type="GO" id="GO:0005634">
    <property type="term" value="C:nucleus"/>
    <property type="evidence" value="ECO:0000318"/>
    <property type="project" value="GO_Central"/>
</dbReference>
<dbReference type="GO" id="GO:0000082">
    <property type="term" value="P:G1/S transition of mitotic cell cycle"/>
    <property type="evidence" value="ECO:0000318"/>
    <property type="project" value="GO_Central"/>
</dbReference>
<reference evidence="7 8" key="1">
    <citation type="journal article" date="2013" name="Proc. Natl. Acad. Sci. U.S.A.">
        <title>Fine-scale variation in meiotic recombination in Mimulus inferred from population shotgun sequencing.</title>
        <authorList>
            <person name="Hellsten U."/>
            <person name="Wright K.M."/>
            <person name="Jenkins J."/>
            <person name="Shu S."/>
            <person name="Yuan Y."/>
            <person name="Wessler S.R."/>
            <person name="Schmutz J."/>
            <person name="Willis J.H."/>
            <person name="Rokhsar D.S."/>
        </authorList>
    </citation>
    <scope>NUCLEOTIDE SEQUENCE [LARGE SCALE GENOMIC DNA]</scope>
    <source>
        <strain evidence="8">cv. DUN x IM62</strain>
    </source>
</reference>
<keyword evidence="2 4" id="KW-0195">Cyclin</keyword>
<evidence type="ECO:0000256" key="1">
    <source>
        <dbReference type="ARBA" id="ARBA00022618"/>
    </source>
</evidence>
<evidence type="ECO:0000313" key="8">
    <source>
        <dbReference type="Proteomes" id="UP000030748"/>
    </source>
</evidence>
<dbReference type="InterPro" id="IPR036915">
    <property type="entry name" value="Cyclin-like_sf"/>
</dbReference>
<evidence type="ECO:0000256" key="5">
    <source>
        <dbReference type="SAM" id="MobiDB-lite"/>
    </source>
</evidence>
<gene>
    <name evidence="7" type="ORF">MIMGU_mgv1a023871mg</name>
</gene>
<dbReference type="GO" id="GO:0016538">
    <property type="term" value="F:cyclin-dependent protein serine/threonine kinase regulator activity"/>
    <property type="evidence" value="ECO:0000318"/>
    <property type="project" value="GO_Central"/>
</dbReference>
<feature type="compositionally biased region" description="Polar residues" evidence="5">
    <location>
        <begin position="267"/>
        <end position="280"/>
    </location>
</feature>
<dbReference type="Pfam" id="PF00134">
    <property type="entry name" value="Cyclin_N"/>
    <property type="match status" value="1"/>
</dbReference>
<keyword evidence="1" id="KW-0132">Cell division</keyword>
<dbReference type="SMART" id="SM00385">
    <property type="entry name" value="CYCLIN"/>
    <property type="match status" value="1"/>
</dbReference>
<dbReference type="STRING" id="4155.A0A022QT26"/>
<dbReference type="AlphaFoldDB" id="A0A022QT26"/>
<evidence type="ECO:0000313" key="7">
    <source>
        <dbReference type="EMBL" id="EYU29630.1"/>
    </source>
</evidence>
<sequence>MESETASPNLFCEEDASTLNEHSEEKDEDLQYCSVSDADNVFVEMPLQRKIAFRWNQRRWLKVARSDAIKWIIDTKAIFRYQYRTAYLSLIYIDRFLARRWISEGQLWNIKLLSVACLSLAAKMEEIRAMPVTRYHVEGYNFQGNTIQKMELMVLNTLEWKMNSVTPFAYLNYFVTKFCDEETRHCFFKYLMNLFNLRAEINLVEHQSSTIAAASVLAAYNFQLTKTELDSKIDLVPSLEKEHTSSFYRLLQEMLTLKTPESAAIPPNSSQIDESTNASRVGTKRRLDFDDGDQDSPS</sequence>
<protein>
    <recommendedName>
        <fullName evidence="6">Cyclin-like domain-containing protein</fullName>
    </recommendedName>
</protein>
<feature type="region of interest" description="Disordered" evidence="5">
    <location>
        <begin position="262"/>
        <end position="298"/>
    </location>
</feature>
<keyword evidence="3" id="KW-0131">Cell cycle</keyword>
<evidence type="ECO:0000256" key="3">
    <source>
        <dbReference type="ARBA" id="ARBA00023306"/>
    </source>
</evidence>
<dbReference type="GO" id="GO:0000307">
    <property type="term" value="C:cyclin-dependent protein kinase holoenzyme complex"/>
    <property type="evidence" value="ECO:0000318"/>
    <property type="project" value="GO_Central"/>
</dbReference>
<dbReference type="EMBL" id="KI631176">
    <property type="protein sequence ID" value="EYU29630.1"/>
    <property type="molecule type" value="Genomic_DNA"/>
</dbReference>
<dbReference type="GO" id="GO:0051301">
    <property type="term" value="P:cell division"/>
    <property type="evidence" value="ECO:0007669"/>
    <property type="project" value="UniProtKB-KW"/>
</dbReference>
<evidence type="ECO:0000256" key="2">
    <source>
        <dbReference type="ARBA" id="ARBA00023127"/>
    </source>
</evidence>
<dbReference type="PANTHER" id="PTHR10177">
    <property type="entry name" value="CYCLINS"/>
    <property type="match status" value="1"/>
</dbReference>
<dbReference type="Proteomes" id="UP000030748">
    <property type="component" value="Unassembled WGS sequence"/>
</dbReference>
<dbReference type="SUPFAM" id="SSF47954">
    <property type="entry name" value="Cyclin-like"/>
    <property type="match status" value="1"/>
</dbReference>
<keyword evidence="8" id="KW-1185">Reference proteome</keyword>
<name>A0A022QT26_ERYGU</name>
<dbReference type="Gene3D" id="1.10.472.10">
    <property type="entry name" value="Cyclin-like"/>
    <property type="match status" value="2"/>
</dbReference>
<feature type="domain" description="Cyclin-like" evidence="6">
    <location>
        <begin position="70"/>
        <end position="156"/>
    </location>
</feature>
<dbReference type="GO" id="GO:0005737">
    <property type="term" value="C:cytoplasm"/>
    <property type="evidence" value="ECO:0000318"/>
    <property type="project" value="GO_Central"/>
</dbReference>
<accession>A0A022QT26</accession>
<dbReference type="InterPro" id="IPR004367">
    <property type="entry name" value="Cyclin_C-dom"/>
</dbReference>
<proteinExistence type="inferred from homology"/>
<dbReference type="Pfam" id="PF02984">
    <property type="entry name" value="Cyclin_C"/>
    <property type="match status" value="1"/>
</dbReference>
<dbReference type="InterPro" id="IPR013763">
    <property type="entry name" value="Cyclin-like_dom"/>
</dbReference>
<dbReference type="InterPro" id="IPR039361">
    <property type="entry name" value="Cyclin"/>
</dbReference>
<comment type="similarity">
    <text evidence="4">Belongs to the cyclin family.</text>
</comment>
<evidence type="ECO:0000256" key="4">
    <source>
        <dbReference type="RuleBase" id="RU000383"/>
    </source>
</evidence>
<dbReference type="eggNOG" id="KOG0656">
    <property type="taxonomic scope" value="Eukaryota"/>
</dbReference>
<organism evidence="7 8">
    <name type="scientific">Erythranthe guttata</name>
    <name type="common">Yellow monkey flower</name>
    <name type="synonym">Mimulus guttatus</name>
    <dbReference type="NCBI Taxonomy" id="4155"/>
    <lineage>
        <taxon>Eukaryota</taxon>
        <taxon>Viridiplantae</taxon>
        <taxon>Streptophyta</taxon>
        <taxon>Embryophyta</taxon>
        <taxon>Tracheophyta</taxon>
        <taxon>Spermatophyta</taxon>
        <taxon>Magnoliopsida</taxon>
        <taxon>eudicotyledons</taxon>
        <taxon>Gunneridae</taxon>
        <taxon>Pentapetalae</taxon>
        <taxon>asterids</taxon>
        <taxon>lamiids</taxon>
        <taxon>Lamiales</taxon>
        <taxon>Phrymaceae</taxon>
        <taxon>Erythranthe</taxon>
    </lineage>
</organism>
<dbReference type="InterPro" id="IPR006671">
    <property type="entry name" value="Cyclin_N"/>
</dbReference>
<evidence type="ECO:0000259" key="6">
    <source>
        <dbReference type="SMART" id="SM00385"/>
    </source>
</evidence>